<feature type="region of interest" description="Disordered" evidence="1">
    <location>
        <begin position="67"/>
        <end position="106"/>
    </location>
</feature>
<evidence type="ECO:0000313" key="3">
    <source>
        <dbReference type="Proteomes" id="UP001236500"/>
    </source>
</evidence>
<accession>A0ABY8NDN2</accession>
<name>A0ABY8NDN2_9GAMM</name>
<evidence type="ECO:0000256" key="1">
    <source>
        <dbReference type="SAM" id="MobiDB-lite"/>
    </source>
</evidence>
<gene>
    <name evidence="2" type="ORF">PVT68_17525</name>
</gene>
<keyword evidence="3" id="KW-1185">Reference proteome</keyword>
<evidence type="ECO:0000313" key="2">
    <source>
        <dbReference type="EMBL" id="WGL16549.1"/>
    </source>
</evidence>
<organism evidence="2 3">
    <name type="scientific">Microbulbifer bruguierae</name>
    <dbReference type="NCBI Taxonomy" id="3029061"/>
    <lineage>
        <taxon>Bacteria</taxon>
        <taxon>Pseudomonadati</taxon>
        <taxon>Pseudomonadota</taxon>
        <taxon>Gammaproteobacteria</taxon>
        <taxon>Cellvibrionales</taxon>
        <taxon>Microbulbiferaceae</taxon>
        <taxon>Microbulbifer</taxon>
    </lineage>
</organism>
<evidence type="ECO:0008006" key="4">
    <source>
        <dbReference type="Google" id="ProtNLM"/>
    </source>
</evidence>
<dbReference type="RefSeq" id="WP_280320370.1">
    <property type="nucleotide sequence ID" value="NZ_CP118605.1"/>
</dbReference>
<proteinExistence type="predicted"/>
<feature type="compositionally biased region" description="Basic and acidic residues" evidence="1">
    <location>
        <begin position="89"/>
        <end position="98"/>
    </location>
</feature>
<protein>
    <recommendedName>
        <fullName evidence="4">DUF1232 domain-containing protein</fullName>
    </recommendedName>
</protein>
<dbReference type="Pfam" id="PF19611">
    <property type="entry name" value="DUF6116"/>
    <property type="match status" value="1"/>
</dbReference>
<dbReference type="EMBL" id="CP118605">
    <property type="protein sequence ID" value="WGL16549.1"/>
    <property type="molecule type" value="Genomic_DNA"/>
</dbReference>
<dbReference type="Proteomes" id="UP001236500">
    <property type="component" value="Chromosome"/>
</dbReference>
<reference evidence="2 3" key="1">
    <citation type="submission" date="2023-02" db="EMBL/GenBank/DDBJ databases">
        <title>Description and genomic characterization of Microbulbifer bruguierae sp. nov., isolated from the sediment of mangrove plant Bruguiera sexangula.</title>
        <authorList>
            <person name="Long M."/>
        </authorList>
    </citation>
    <scope>NUCLEOTIDE SEQUENCE [LARGE SCALE GENOMIC DNA]</scope>
    <source>
        <strain evidence="2 3">H12</strain>
    </source>
</reference>
<sequence length="106" mass="12010">MKRALPSVLVGWFLSYARRLKHPQLFKWMCALFLVDLLIPDLVPFVDEILLGLGTLFLAAWKKRGTDTGGEITENESRNEKVVSGTAEKMTDRQEASARRSNHGKH</sequence>
<dbReference type="InterPro" id="IPR046119">
    <property type="entry name" value="DUF6116"/>
</dbReference>